<gene>
    <name evidence="1" type="ORF">AZO1586R_2393</name>
</gene>
<evidence type="ECO:0000313" key="2">
    <source>
        <dbReference type="Proteomes" id="UP000635628"/>
    </source>
</evidence>
<organism evidence="1 2">
    <name type="scientific">Bathymodiolus azoricus thioautotrophic gill symbiont</name>
    <dbReference type="NCBI Taxonomy" id="235205"/>
    <lineage>
        <taxon>Bacteria</taxon>
        <taxon>Pseudomonadati</taxon>
        <taxon>Pseudomonadota</taxon>
        <taxon>Gammaproteobacteria</taxon>
        <taxon>sulfur-oxidizing symbionts</taxon>
    </lineage>
</organism>
<comment type="caution">
    <text evidence="1">The sequence shown here is derived from an EMBL/GenBank/DDBJ whole genome shotgun (WGS) entry which is preliminary data.</text>
</comment>
<sequence length="47" mass="5582">MTQVREAPHQQQLIKHGLTPVFDFFQQTTQVFTWVVCYMATKKLKNL</sequence>
<evidence type="ECO:0000313" key="1">
    <source>
        <dbReference type="EMBL" id="CAB5507450.1"/>
    </source>
</evidence>
<accession>A0ACA8ZTT0</accession>
<protein>
    <submittedName>
        <fullName evidence="1">Uncharacterized protein</fullName>
    </submittedName>
</protein>
<name>A0ACA8ZTT0_9GAMM</name>
<keyword evidence="2" id="KW-1185">Reference proteome</keyword>
<dbReference type="EMBL" id="CAESAP020000386">
    <property type="protein sequence ID" value="CAB5507450.1"/>
    <property type="molecule type" value="Genomic_DNA"/>
</dbReference>
<reference evidence="1" key="1">
    <citation type="submission" date="2020-05" db="EMBL/GenBank/DDBJ databases">
        <authorList>
            <person name="Petersen J."/>
            <person name="Sayavedra L."/>
        </authorList>
    </citation>
    <scope>NUCLEOTIDE SEQUENCE</scope>
    <source>
        <strain evidence="1">B azoricus SOX Menez Gwen</strain>
    </source>
</reference>
<dbReference type="Proteomes" id="UP000635628">
    <property type="component" value="Unassembled WGS sequence"/>
</dbReference>
<proteinExistence type="predicted"/>